<evidence type="ECO:0000313" key="2">
    <source>
        <dbReference type="EMBL" id="GFN75542.1"/>
    </source>
</evidence>
<dbReference type="EMBL" id="BLXT01000273">
    <property type="protein sequence ID" value="GFN75542.1"/>
    <property type="molecule type" value="Genomic_DNA"/>
</dbReference>
<feature type="region of interest" description="Disordered" evidence="1">
    <location>
        <begin position="21"/>
        <end position="84"/>
    </location>
</feature>
<keyword evidence="3" id="KW-1185">Reference proteome</keyword>
<protein>
    <submittedName>
        <fullName evidence="2">Uncharacterized protein</fullName>
    </submittedName>
</protein>
<sequence>MARSMNRLKLGVETLELVLQEGSHDEEGVFANARVDREEDESESESDFDPKEEEIRYKSTSESSKNDNEKPWASSPHGRRSKASILLHALYD</sequence>
<dbReference type="AlphaFoldDB" id="A0AAV3XYU3"/>
<accession>A0AAV3XYU3</accession>
<reference evidence="2 3" key="1">
    <citation type="journal article" date="2021" name="Elife">
        <title>Chloroplast acquisition without the gene transfer in kleptoplastic sea slugs, Plakobranchus ocellatus.</title>
        <authorList>
            <person name="Maeda T."/>
            <person name="Takahashi S."/>
            <person name="Yoshida T."/>
            <person name="Shimamura S."/>
            <person name="Takaki Y."/>
            <person name="Nagai Y."/>
            <person name="Toyoda A."/>
            <person name="Suzuki Y."/>
            <person name="Arimoto A."/>
            <person name="Ishii H."/>
            <person name="Satoh N."/>
            <person name="Nishiyama T."/>
            <person name="Hasebe M."/>
            <person name="Maruyama T."/>
            <person name="Minagawa J."/>
            <person name="Obokata J."/>
            <person name="Shigenobu S."/>
        </authorList>
    </citation>
    <scope>NUCLEOTIDE SEQUENCE [LARGE SCALE GENOMIC DNA]</scope>
</reference>
<dbReference type="Proteomes" id="UP000735302">
    <property type="component" value="Unassembled WGS sequence"/>
</dbReference>
<name>A0AAV3XYU3_9GAST</name>
<feature type="compositionally biased region" description="Basic and acidic residues" evidence="1">
    <location>
        <begin position="53"/>
        <end position="70"/>
    </location>
</feature>
<organism evidence="2 3">
    <name type="scientific">Plakobranchus ocellatus</name>
    <dbReference type="NCBI Taxonomy" id="259542"/>
    <lineage>
        <taxon>Eukaryota</taxon>
        <taxon>Metazoa</taxon>
        <taxon>Spiralia</taxon>
        <taxon>Lophotrochozoa</taxon>
        <taxon>Mollusca</taxon>
        <taxon>Gastropoda</taxon>
        <taxon>Heterobranchia</taxon>
        <taxon>Euthyneura</taxon>
        <taxon>Panpulmonata</taxon>
        <taxon>Sacoglossa</taxon>
        <taxon>Placobranchoidea</taxon>
        <taxon>Plakobranchidae</taxon>
        <taxon>Plakobranchus</taxon>
    </lineage>
</organism>
<feature type="compositionally biased region" description="Acidic residues" evidence="1">
    <location>
        <begin position="38"/>
        <end position="52"/>
    </location>
</feature>
<evidence type="ECO:0000256" key="1">
    <source>
        <dbReference type="SAM" id="MobiDB-lite"/>
    </source>
</evidence>
<gene>
    <name evidence="2" type="ORF">PoB_000204800</name>
</gene>
<comment type="caution">
    <text evidence="2">The sequence shown here is derived from an EMBL/GenBank/DDBJ whole genome shotgun (WGS) entry which is preliminary data.</text>
</comment>
<proteinExistence type="predicted"/>
<evidence type="ECO:0000313" key="3">
    <source>
        <dbReference type="Proteomes" id="UP000735302"/>
    </source>
</evidence>